<dbReference type="EMBL" id="JANLCJ010000002">
    <property type="protein sequence ID" value="MCS5733696.1"/>
    <property type="molecule type" value="Genomic_DNA"/>
</dbReference>
<organism evidence="2 3">
    <name type="scientific">Herbiconiux daphne</name>
    <dbReference type="NCBI Taxonomy" id="2970914"/>
    <lineage>
        <taxon>Bacteria</taxon>
        <taxon>Bacillati</taxon>
        <taxon>Actinomycetota</taxon>
        <taxon>Actinomycetes</taxon>
        <taxon>Micrococcales</taxon>
        <taxon>Microbacteriaceae</taxon>
        <taxon>Herbiconiux</taxon>
    </lineage>
</organism>
<feature type="region of interest" description="Disordered" evidence="1">
    <location>
        <begin position="1"/>
        <end position="25"/>
    </location>
</feature>
<reference evidence="2" key="1">
    <citation type="submission" date="2022-08" db="EMBL/GenBank/DDBJ databases">
        <authorList>
            <person name="Deng Y."/>
            <person name="Han X.-F."/>
            <person name="Zhang Y.-Q."/>
        </authorList>
    </citation>
    <scope>NUCLEOTIDE SEQUENCE</scope>
    <source>
        <strain evidence="2">CPCC 203386</strain>
    </source>
</reference>
<name>A0ABT2H186_9MICO</name>
<sequence length="195" mass="20981">MAEQPAEGTGAEGSGAESRRAASDSDEVIEARLQQLLAAVVRSLEASGARTEALGSFEARRAILGIRRSPAMVPVERVWRLGVLLLDAQGRLFEIGAVTRAVEPGRVTNQSARAEERRDYRRAAFNGRFDEGDTVNYDAVAVPLDAASLRAGDGVLRLRGDTVFVRWNKRAGDDALAELGPYLIERAALLTAPPP</sequence>
<gene>
    <name evidence="2" type="ORF">N1032_08080</name>
</gene>
<evidence type="ECO:0000313" key="3">
    <source>
        <dbReference type="Proteomes" id="UP001165586"/>
    </source>
</evidence>
<accession>A0ABT2H186</accession>
<dbReference type="Proteomes" id="UP001165586">
    <property type="component" value="Unassembled WGS sequence"/>
</dbReference>
<keyword evidence="3" id="KW-1185">Reference proteome</keyword>
<dbReference type="RefSeq" id="WP_259538513.1">
    <property type="nucleotide sequence ID" value="NZ_JANLCJ010000002.1"/>
</dbReference>
<comment type="caution">
    <text evidence="2">The sequence shown here is derived from an EMBL/GenBank/DDBJ whole genome shotgun (WGS) entry which is preliminary data.</text>
</comment>
<evidence type="ECO:0000256" key="1">
    <source>
        <dbReference type="SAM" id="MobiDB-lite"/>
    </source>
</evidence>
<protein>
    <submittedName>
        <fullName evidence="2">Uncharacterized protein</fullName>
    </submittedName>
</protein>
<proteinExistence type="predicted"/>
<evidence type="ECO:0000313" key="2">
    <source>
        <dbReference type="EMBL" id="MCS5733696.1"/>
    </source>
</evidence>